<reference evidence="3" key="1">
    <citation type="submission" date="2023-07" db="EMBL/GenBank/DDBJ databases">
        <title>Draft genome sequence of Agarivorans aestuarii strain ZMCS4, a CAZymes producing bacteria isolated from the marine brown algae Clodostephus spongiosus.</title>
        <authorList>
            <person name="Lorente B."/>
            <person name="Cabral C."/>
            <person name="Frias J."/>
            <person name="Faria J."/>
            <person name="Toubarro D."/>
        </authorList>
    </citation>
    <scope>NUCLEOTIDE SEQUENCE [LARGE SCALE GENOMIC DNA]</scope>
    <source>
        <strain evidence="3">ZMCS4</strain>
    </source>
</reference>
<dbReference type="SUPFAM" id="SSF56935">
    <property type="entry name" value="Porins"/>
    <property type="match status" value="1"/>
</dbReference>
<dbReference type="Gene3D" id="2.40.160.20">
    <property type="match status" value="1"/>
</dbReference>
<dbReference type="Proteomes" id="UP001310248">
    <property type="component" value="Unassembled WGS sequence"/>
</dbReference>
<keyword evidence="3" id="KW-1185">Reference proteome</keyword>
<evidence type="ECO:0000256" key="1">
    <source>
        <dbReference type="SAM" id="SignalP"/>
    </source>
</evidence>
<sequence>MKTKQWLPLAALIASFSSTSFAGEWVIKAGGFWAQTDSSVSTKLFDGSKGYLDFEDHLNLEEEQFLPFFEAGYKFNDRHYVYADWRRLHRSAKTQSTFGFTLPGDSDKGVLVGAAIDTRMDIDILRAGYGYSFYKTDRAEIGGSLGLHVMFIEMGFSGEIAGCIDNNGSITCDSASTSGEVVDESTTAPLPDIGLWADYQIAEDWTIGAHTQFFYISIDNTSGYLADLNASISYHINPNWDVELGYNYYLVEANWNDTTLKYNYRGPMLNVAYKF</sequence>
<organism evidence="2 3">
    <name type="scientific">Agarivorans aestuarii</name>
    <dbReference type="NCBI Taxonomy" id="1563703"/>
    <lineage>
        <taxon>Bacteria</taxon>
        <taxon>Pseudomonadati</taxon>
        <taxon>Pseudomonadota</taxon>
        <taxon>Gammaproteobacteria</taxon>
        <taxon>Alteromonadales</taxon>
        <taxon>Alteromonadaceae</taxon>
        <taxon>Agarivorans</taxon>
    </lineage>
</organism>
<feature type="chain" id="PRO_5045805467" description="Outer membrane protein beta-barrel domain-containing protein" evidence="1">
    <location>
        <begin position="23"/>
        <end position="275"/>
    </location>
</feature>
<keyword evidence="1" id="KW-0732">Signal</keyword>
<reference evidence="2 3" key="2">
    <citation type="submission" date="2023-12" db="EMBL/GenBank/DDBJ databases">
        <authorList>
            <consortium name="Cladostephus spongiosus"/>
            <person name="Lorente B."/>
            <person name="Cabral C."/>
            <person name="Frias J."/>
            <person name="Faria J."/>
            <person name="Toubarro D."/>
        </authorList>
    </citation>
    <scope>NUCLEOTIDE SEQUENCE [LARGE SCALE GENOMIC DNA]</scope>
    <source>
        <strain evidence="2 3">ZMCS4</strain>
    </source>
</reference>
<evidence type="ECO:0000313" key="2">
    <source>
        <dbReference type="EMBL" id="MEE1676135.1"/>
    </source>
</evidence>
<name>A0ABU7GCC2_9ALTE</name>
<accession>A0ABU7GCC2</accession>
<evidence type="ECO:0000313" key="3">
    <source>
        <dbReference type="Proteomes" id="UP001310248"/>
    </source>
</evidence>
<protein>
    <recommendedName>
        <fullName evidence="4">Outer membrane protein beta-barrel domain-containing protein</fullName>
    </recommendedName>
</protein>
<dbReference type="EMBL" id="JAYDYW010000017">
    <property type="protein sequence ID" value="MEE1676135.1"/>
    <property type="molecule type" value="Genomic_DNA"/>
</dbReference>
<gene>
    <name evidence="2" type="ORF">SNR37_001462</name>
</gene>
<feature type="signal peptide" evidence="1">
    <location>
        <begin position="1"/>
        <end position="22"/>
    </location>
</feature>
<comment type="caution">
    <text evidence="2">The sequence shown here is derived from an EMBL/GenBank/DDBJ whole genome shotgun (WGS) entry which is preliminary data.</text>
</comment>
<proteinExistence type="predicted"/>
<evidence type="ECO:0008006" key="4">
    <source>
        <dbReference type="Google" id="ProtNLM"/>
    </source>
</evidence>
<dbReference type="RefSeq" id="WP_329776859.1">
    <property type="nucleotide sequence ID" value="NZ_JAYDYW010000017.1"/>
</dbReference>